<dbReference type="Proteomes" id="UP001500325">
    <property type="component" value="Unassembled WGS sequence"/>
</dbReference>
<comment type="cofactor">
    <cofactor evidence="1">
        <name>FAD</name>
        <dbReference type="ChEBI" id="CHEBI:57692"/>
    </cofactor>
</comment>
<dbReference type="InterPro" id="IPR050416">
    <property type="entry name" value="FAD-linked_Oxidoreductase"/>
</dbReference>
<accession>A0ABP8XJ22</accession>
<dbReference type="InterPro" id="IPR006094">
    <property type="entry name" value="Oxid_FAD_bind_N"/>
</dbReference>
<evidence type="ECO:0000256" key="5">
    <source>
        <dbReference type="ARBA" id="ARBA00023002"/>
    </source>
</evidence>
<dbReference type="Gene3D" id="3.40.462.20">
    <property type="match status" value="1"/>
</dbReference>
<evidence type="ECO:0000256" key="2">
    <source>
        <dbReference type="ARBA" id="ARBA00005466"/>
    </source>
</evidence>
<dbReference type="SUPFAM" id="SSF56176">
    <property type="entry name" value="FAD-binding/transporter-associated domain-like"/>
    <property type="match status" value="1"/>
</dbReference>
<proteinExistence type="inferred from homology"/>
<keyword evidence="4" id="KW-0274">FAD</keyword>
<dbReference type="EMBL" id="BAABIC010000024">
    <property type="protein sequence ID" value="GAA4707244.1"/>
    <property type="molecule type" value="Genomic_DNA"/>
</dbReference>
<sequence>MDPEKQSATPFSSAADLLESDLRGDLVRPGDADYEDARRIYNAMIDRRPEIIVRCAGVGDVIDAVRFGRAHGLPIAVRGGGHNVTGNALADRGLTIDLSPMKGLHIDPRLRIIRAEAGLTWLEVNHDLQHFGLAAAGGFVGTTGIAGLTLGGGLGWLVRKHGLACDNLVAVDIVTADGRLLQASKDDNPDLFWAIRGGGGNFGIVTSFEFEVHPAGTVLAGLVVHPASRAREALRFWRDFETTAPRELTAGALLFTAPPAPFMPEDVQGTPVVGIGGVFTGDLEVGKKVLRPLRDWGPPVADIIQPMPYSSAQTMADAFWPHNFQNYWKSDFLNGLSDEAIDTIAGQFSSVPSPMTTVVIEHNGDGAMNDVDRSETAFWHRDSSYNLLITSMWEDREVTGKNISWTKDFAEATARFASGGVYVNYLGEEGSDRVRSAFGANFDRLSAVKRKYDPENVFRLNQNIEPTD</sequence>
<protein>
    <submittedName>
        <fullName evidence="7">FAD-binding oxidoreductase</fullName>
    </submittedName>
</protein>
<evidence type="ECO:0000313" key="8">
    <source>
        <dbReference type="Proteomes" id="UP001500325"/>
    </source>
</evidence>
<reference evidence="8" key="1">
    <citation type="journal article" date="2019" name="Int. J. Syst. Evol. Microbiol.">
        <title>The Global Catalogue of Microorganisms (GCM) 10K type strain sequencing project: providing services to taxonomists for standard genome sequencing and annotation.</title>
        <authorList>
            <consortium name="The Broad Institute Genomics Platform"/>
            <consortium name="The Broad Institute Genome Sequencing Center for Infectious Disease"/>
            <person name="Wu L."/>
            <person name="Ma J."/>
        </authorList>
    </citation>
    <scope>NUCLEOTIDE SEQUENCE [LARGE SCALE GENOMIC DNA]</scope>
    <source>
        <strain evidence="8">JCM 18055</strain>
    </source>
</reference>
<dbReference type="PANTHER" id="PTHR42973">
    <property type="entry name" value="BINDING OXIDOREDUCTASE, PUTATIVE (AFU_ORTHOLOGUE AFUA_1G17690)-RELATED"/>
    <property type="match status" value="1"/>
</dbReference>
<evidence type="ECO:0000256" key="4">
    <source>
        <dbReference type="ARBA" id="ARBA00022827"/>
    </source>
</evidence>
<dbReference type="PROSITE" id="PS00862">
    <property type="entry name" value="OX2_COVAL_FAD"/>
    <property type="match status" value="1"/>
</dbReference>
<dbReference type="InterPro" id="IPR012951">
    <property type="entry name" value="BBE"/>
</dbReference>
<evidence type="ECO:0000259" key="6">
    <source>
        <dbReference type="PROSITE" id="PS51387"/>
    </source>
</evidence>
<gene>
    <name evidence="7" type="ORF">GCM10023215_55100</name>
</gene>
<keyword evidence="5" id="KW-0560">Oxidoreductase</keyword>
<keyword evidence="3" id="KW-0285">Flavoprotein</keyword>
<dbReference type="RefSeq" id="WP_345383673.1">
    <property type="nucleotide sequence ID" value="NZ_BAABIC010000024.1"/>
</dbReference>
<dbReference type="Pfam" id="PF01565">
    <property type="entry name" value="FAD_binding_4"/>
    <property type="match status" value="1"/>
</dbReference>
<organism evidence="7 8">
    <name type="scientific">Pseudonocardia yuanmonensis</name>
    <dbReference type="NCBI Taxonomy" id="1095914"/>
    <lineage>
        <taxon>Bacteria</taxon>
        <taxon>Bacillati</taxon>
        <taxon>Actinomycetota</taxon>
        <taxon>Actinomycetes</taxon>
        <taxon>Pseudonocardiales</taxon>
        <taxon>Pseudonocardiaceae</taxon>
        <taxon>Pseudonocardia</taxon>
    </lineage>
</organism>
<feature type="domain" description="FAD-binding PCMH-type" evidence="6">
    <location>
        <begin position="44"/>
        <end position="215"/>
    </location>
</feature>
<dbReference type="Gene3D" id="3.30.43.10">
    <property type="entry name" value="Uridine Diphospho-n-acetylenolpyruvylglucosamine Reductase, domain 2"/>
    <property type="match status" value="1"/>
</dbReference>
<dbReference type="InterPro" id="IPR016169">
    <property type="entry name" value="FAD-bd_PCMH_sub2"/>
</dbReference>
<dbReference type="InterPro" id="IPR016167">
    <property type="entry name" value="FAD-bd_PCMH_sub1"/>
</dbReference>
<dbReference type="InterPro" id="IPR016166">
    <property type="entry name" value="FAD-bd_PCMH"/>
</dbReference>
<comment type="similarity">
    <text evidence="2">Belongs to the oxygen-dependent FAD-linked oxidoreductase family.</text>
</comment>
<comment type="caution">
    <text evidence="7">The sequence shown here is derived from an EMBL/GenBank/DDBJ whole genome shotgun (WGS) entry which is preliminary data.</text>
</comment>
<dbReference type="Pfam" id="PF08031">
    <property type="entry name" value="BBE"/>
    <property type="match status" value="1"/>
</dbReference>
<dbReference type="PROSITE" id="PS51387">
    <property type="entry name" value="FAD_PCMH"/>
    <property type="match status" value="1"/>
</dbReference>
<evidence type="ECO:0000313" key="7">
    <source>
        <dbReference type="EMBL" id="GAA4707244.1"/>
    </source>
</evidence>
<name>A0ABP8XJ22_9PSEU</name>
<evidence type="ECO:0000256" key="1">
    <source>
        <dbReference type="ARBA" id="ARBA00001974"/>
    </source>
</evidence>
<dbReference type="PANTHER" id="PTHR42973:SF39">
    <property type="entry name" value="FAD-BINDING PCMH-TYPE DOMAIN-CONTAINING PROTEIN"/>
    <property type="match status" value="1"/>
</dbReference>
<dbReference type="InterPro" id="IPR006093">
    <property type="entry name" value="Oxy_OxRdtase_FAD_BS"/>
</dbReference>
<keyword evidence="8" id="KW-1185">Reference proteome</keyword>
<dbReference type="Gene3D" id="3.30.465.10">
    <property type="match status" value="1"/>
</dbReference>
<dbReference type="InterPro" id="IPR036318">
    <property type="entry name" value="FAD-bd_PCMH-like_sf"/>
</dbReference>
<evidence type="ECO:0000256" key="3">
    <source>
        <dbReference type="ARBA" id="ARBA00022630"/>
    </source>
</evidence>